<sequence>MIRNANSRRDAPHERAELIDAIAAAIGTREIPVSIDGRAYAITLEAYLAHLSNVALVEAGHAASAAALCVTRLVASQDGLGVAGPLGDVDEIAKKILGRAADLVRLEALGLDAAVDAQDLAELPRAAGGDERRGERQAEPDGEAGEEAPVGGGAVAGEDQEAAPGADLNVVLYDRAGLSPRMFSLADFAAMLDRARHYARAAAPLKRGDVLRRSGAGAVAGVDDVLVMVKAADALAKLERQGLNSLGVTERHQLNELARRVAAVRQATP</sequence>
<dbReference type="AlphaFoldDB" id="A0A9E6R8M6"/>
<dbReference type="RefSeq" id="WP_261402597.1">
    <property type="nucleotide sequence ID" value="NZ_CP081869.1"/>
</dbReference>
<evidence type="ECO:0000313" key="2">
    <source>
        <dbReference type="EMBL" id="QZN99516.1"/>
    </source>
</evidence>
<dbReference type="KEGG" id="cmet:K6K41_22850"/>
<evidence type="ECO:0000256" key="1">
    <source>
        <dbReference type="SAM" id="MobiDB-lite"/>
    </source>
</evidence>
<accession>A0A9E6R8M6</accession>
<name>A0A9E6R8M6_9HYPH</name>
<protein>
    <submittedName>
        <fullName evidence="2">Uncharacterized protein</fullName>
    </submittedName>
</protein>
<keyword evidence="3" id="KW-1185">Reference proteome</keyword>
<feature type="compositionally biased region" description="Basic and acidic residues" evidence="1">
    <location>
        <begin position="128"/>
        <end position="139"/>
    </location>
</feature>
<feature type="region of interest" description="Disordered" evidence="1">
    <location>
        <begin position="122"/>
        <end position="159"/>
    </location>
</feature>
<dbReference type="EMBL" id="CP081869">
    <property type="protein sequence ID" value="QZN99516.1"/>
    <property type="molecule type" value="Genomic_DNA"/>
</dbReference>
<organism evidence="2 3">
    <name type="scientific">Chenggangzhangella methanolivorans</name>
    <dbReference type="NCBI Taxonomy" id="1437009"/>
    <lineage>
        <taxon>Bacteria</taxon>
        <taxon>Pseudomonadati</taxon>
        <taxon>Pseudomonadota</taxon>
        <taxon>Alphaproteobacteria</taxon>
        <taxon>Hyphomicrobiales</taxon>
        <taxon>Methylopilaceae</taxon>
        <taxon>Chenggangzhangella</taxon>
    </lineage>
</organism>
<gene>
    <name evidence="2" type="ORF">K6K41_22850</name>
</gene>
<dbReference type="Proteomes" id="UP000825701">
    <property type="component" value="Chromosome"/>
</dbReference>
<evidence type="ECO:0000313" key="3">
    <source>
        <dbReference type="Proteomes" id="UP000825701"/>
    </source>
</evidence>
<proteinExistence type="predicted"/>
<reference evidence="2" key="1">
    <citation type="submission" date="2021-08" db="EMBL/GenBank/DDBJ databases">
        <authorList>
            <person name="Zhang H."/>
            <person name="Xu M."/>
            <person name="Yu Z."/>
            <person name="Yang L."/>
            <person name="Cai Y."/>
        </authorList>
    </citation>
    <scope>NUCLEOTIDE SEQUENCE</scope>
    <source>
        <strain evidence="2">CHL1</strain>
    </source>
</reference>